<dbReference type="EMBL" id="LYBW01000043">
    <property type="protein sequence ID" value="ODR92532.1"/>
    <property type="molecule type" value="Genomic_DNA"/>
</dbReference>
<dbReference type="AlphaFoldDB" id="A0A1E3VG12"/>
<evidence type="ECO:0000313" key="1">
    <source>
        <dbReference type="EMBL" id="ODR92532.1"/>
    </source>
</evidence>
<sequence length="147" mass="15401">MNTFPPLAVTMGDPSGIGPEIVAKTMLARTDLRRSVVVGDPAVMATAITSLYGPALRDAFFPSLIGRSGPRARRVVSKWFHSTAPAKSPRCAPPSRSASTIYLAAPMSTTSFPSLEEVVSATTPSPAALWAIPAFSQLGRGATECLL</sequence>
<dbReference type="Proteomes" id="UP000094342">
    <property type="component" value="Unassembled WGS sequence"/>
</dbReference>
<comment type="caution">
    <text evidence="1">The sequence shown here is derived from an EMBL/GenBank/DDBJ whole genome shotgun (WGS) entry which is preliminary data.</text>
</comment>
<dbReference type="STRING" id="1752398.A8M32_04720"/>
<reference evidence="2" key="1">
    <citation type="submission" date="2016-05" db="EMBL/GenBank/DDBJ databases">
        <authorList>
            <person name="Li Y."/>
        </authorList>
    </citation>
    <scope>NUCLEOTIDE SEQUENCE [LARGE SCALE GENOMIC DNA]</scope>
    <source>
        <strain evidence="2">YIC4027</strain>
    </source>
</reference>
<evidence type="ECO:0000313" key="2">
    <source>
        <dbReference type="Proteomes" id="UP000094342"/>
    </source>
</evidence>
<accession>A0A1E3VG12</accession>
<protein>
    <recommendedName>
        <fullName evidence="3">4-hydroxythreonine-4-phosphate dehydrogenase</fullName>
    </recommendedName>
</protein>
<name>A0A1E3VG12_9HYPH</name>
<gene>
    <name evidence="1" type="ORF">A8M32_04720</name>
</gene>
<keyword evidence="2" id="KW-1185">Reference proteome</keyword>
<evidence type="ECO:0008006" key="3">
    <source>
        <dbReference type="Google" id="ProtNLM"/>
    </source>
</evidence>
<dbReference type="Gene3D" id="3.40.718.10">
    <property type="entry name" value="Isopropylmalate Dehydrogenase"/>
    <property type="match status" value="1"/>
</dbReference>
<organism evidence="1 2">
    <name type="scientific">Sinorhizobium alkalisoli</name>
    <dbReference type="NCBI Taxonomy" id="1752398"/>
    <lineage>
        <taxon>Bacteria</taxon>
        <taxon>Pseudomonadati</taxon>
        <taxon>Pseudomonadota</taxon>
        <taxon>Alphaproteobacteria</taxon>
        <taxon>Hyphomicrobiales</taxon>
        <taxon>Rhizobiaceae</taxon>
        <taxon>Sinorhizobium/Ensifer group</taxon>
        <taxon>Sinorhizobium</taxon>
    </lineage>
</organism>
<proteinExistence type="predicted"/>
<dbReference type="SUPFAM" id="SSF53659">
    <property type="entry name" value="Isocitrate/Isopropylmalate dehydrogenase-like"/>
    <property type="match status" value="1"/>
</dbReference>